<gene>
    <name evidence="3" type="ORF">A3D62_00250</name>
</gene>
<dbReference type="PANTHER" id="PTHR48090:SF8">
    <property type="entry name" value="GLYCOSYLTRANSFERASE CSBB-RELATED"/>
    <property type="match status" value="1"/>
</dbReference>
<feature type="transmembrane region" description="Helical" evidence="1">
    <location>
        <begin position="238"/>
        <end position="258"/>
    </location>
</feature>
<dbReference type="InterPro" id="IPR029044">
    <property type="entry name" value="Nucleotide-diphossugar_trans"/>
</dbReference>
<sequence>MSRSRPDTIGMKTLISIVIPLYNERENIPVIYERVQQALAGHPHEMIFVNDGSTDGSDEVLRDLAKNDKTVKYIEFSRNFSKEAATSAGIHHAKGDAIVMIDADLQHPPELLPEFIARWREGAEMVIGVRALDRHEGMIKRLGSKLFYTIINAVGDTMFVPRSTDFRLIDRRVADEFNRCVERNRMTRGILDWLGFKKEYITFTVADRSRGVPSYSKRKLFGLALFTIVSHSTFPLRLIGYLGAFIIALSGLLGLFIIVEDVLLQDPLGLNISGTAMIATLILFLVGVMISWLGLLASYTLNIQREVVGRPLYVIRESKNVT</sequence>
<keyword evidence="1" id="KW-0472">Membrane</keyword>
<dbReference type="GO" id="GO:0005886">
    <property type="term" value="C:plasma membrane"/>
    <property type="evidence" value="ECO:0007669"/>
    <property type="project" value="TreeGrafter"/>
</dbReference>
<keyword evidence="1" id="KW-1133">Transmembrane helix</keyword>
<dbReference type="EMBL" id="MFLC01000022">
    <property type="protein sequence ID" value="OGG55058.1"/>
    <property type="molecule type" value="Genomic_DNA"/>
</dbReference>
<evidence type="ECO:0000313" key="4">
    <source>
        <dbReference type="Proteomes" id="UP000177659"/>
    </source>
</evidence>
<dbReference type="Proteomes" id="UP000177659">
    <property type="component" value="Unassembled WGS sequence"/>
</dbReference>
<dbReference type="InterPro" id="IPR050256">
    <property type="entry name" value="Glycosyltransferase_2"/>
</dbReference>
<name>A0A1F6D0U0_9BACT</name>
<dbReference type="Pfam" id="PF00535">
    <property type="entry name" value="Glycos_transf_2"/>
    <property type="match status" value="1"/>
</dbReference>
<evidence type="ECO:0000256" key="1">
    <source>
        <dbReference type="SAM" id="Phobius"/>
    </source>
</evidence>
<proteinExistence type="predicted"/>
<evidence type="ECO:0000259" key="2">
    <source>
        <dbReference type="Pfam" id="PF00535"/>
    </source>
</evidence>
<accession>A0A1F6D0U0</accession>
<reference evidence="3 4" key="1">
    <citation type="journal article" date="2016" name="Nat. Commun.">
        <title>Thousands of microbial genomes shed light on interconnected biogeochemical processes in an aquifer system.</title>
        <authorList>
            <person name="Anantharaman K."/>
            <person name="Brown C.T."/>
            <person name="Hug L.A."/>
            <person name="Sharon I."/>
            <person name="Castelle C.J."/>
            <person name="Probst A.J."/>
            <person name="Thomas B.C."/>
            <person name="Singh A."/>
            <person name="Wilkins M.J."/>
            <person name="Karaoz U."/>
            <person name="Brodie E.L."/>
            <person name="Williams K.H."/>
            <person name="Hubbard S.S."/>
            <person name="Banfield J.F."/>
        </authorList>
    </citation>
    <scope>NUCLEOTIDE SEQUENCE [LARGE SCALE GENOMIC DNA]</scope>
</reference>
<dbReference type="PANTHER" id="PTHR48090">
    <property type="entry name" value="UNDECAPRENYL-PHOSPHATE 4-DEOXY-4-FORMAMIDO-L-ARABINOSE TRANSFERASE-RELATED"/>
    <property type="match status" value="1"/>
</dbReference>
<organism evidence="3 4">
    <name type="scientific">Candidatus Kaiserbacteria bacterium RIFCSPHIGHO2_02_FULL_49_11</name>
    <dbReference type="NCBI Taxonomy" id="1798489"/>
    <lineage>
        <taxon>Bacteria</taxon>
        <taxon>Candidatus Kaiseribacteriota</taxon>
    </lineage>
</organism>
<dbReference type="CDD" id="cd04187">
    <property type="entry name" value="DPM1_like_bac"/>
    <property type="match status" value="1"/>
</dbReference>
<dbReference type="SUPFAM" id="SSF53448">
    <property type="entry name" value="Nucleotide-diphospho-sugar transferases"/>
    <property type="match status" value="1"/>
</dbReference>
<dbReference type="InterPro" id="IPR001173">
    <property type="entry name" value="Glyco_trans_2-like"/>
</dbReference>
<protein>
    <recommendedName>
        <fullName evidence="2">Glycosyltransferase 2-like domain-containing protein</fullName>
    </recommendedName>
</protein>
<dbReference type="AlphaFoldDB" id="A0A1F6D0U0"/>
<feature type="domain" description="Glycosyltransferase 2-like" evidence="2">
    <location>
        <begin position="16"/>
        <end position="175"/>
    </location>
</feature>
<feature type="transmembrane region" description="Helical" evidence="1">
    <location>
        <begin position="278"/>
        <end position="301"/>
    </location>
</feature>
<evidence type="ECO:0000313" key="3">
    <source>
        <dbReference type="EMBL" id="OGG55058.1"/>
    </source>
</evidence>
<keyword evidence="1" id="KW-0812">Transmembrane</keyword>
<dbReference type="Gene3D" id="3.90.550.10">
    <property type="entry name" value="Spore Coat Polysaccharide Biosynthesis Protein SpsA, Chain A"/>
    <property type="match status" value="1"/>
</dbReference>
<comment type="caution">
    <text evidence="3">The sequence shown here is derived from an EMBL/GenBank/DDBJ whole genome shotgun (WGS) entry which is preliminary data.</text>
</comment>